<name>A0A8H5CZJ8_9AGAR</name>
<dbReference type="Proteomes" id="UP000559027">
    <property type="component" value="Unassembled WGS sequence"/>
</dbReference>
<sequence>MSNYTLQNDVAPDKEIQRLDDLHDCITRYLGGRLSFAPLETLSPSSILEVGSGSGAWAIQAAKQFPTARVTAADMADLPDRVLPPNLVFEKMDLTAPLPFKPESFDIIHARLVIMHLPHGMDMLRQVAKYVKPGGWLLMEEPDDDCFWDNGGPPGPNLQALLTAWHRSMRDREAEPCIGRMLASELRGLGTFAEVNSYYVDIPLSNQSSSKDTLSSHHLHFTDDSRGVSSENQLGECWQRTIKSIIPIIRPRVFKYGITDEVLGGVLEELGDPEKRLTTRMYFTWSQKL</sequence>
<evidence type="ECO:0000313" key="1">
    <source>
        <dbReference type="EMBL" id="KAF5350011.1"/>
    </source>
</evidence>
<dbReference type="PANTHER" id="PTHR43591">
    <property type="entry name" value="METHYLTRANSFERASE"/>
    <property type="match status" value="1"/>
</dbReference>
<reference evidence="1 2" key="1">
    <citation type="journal article" date="2020" name="ISME J.">
        <title>Uncovering the hidden diversity of litter-decomposition mechanisms in mushroom-forming fungi.</title>
        <authorList>
            <person name="Floudas D."/>
            <person name="Bentzer J."/>
            <person name="Ahren D."/>
            <person name="Johansson T."/>
            <person name="Persson P."/>
            <person name="Tunlid A."/>
        </authorList>
    </citation>
    <scope>NUCLEOTIDE SEQUENCE [LARGE SCALE GENOMIC DNA]</scope>
    <source>
        <strain evidence="1 2">CBS 146.42</strain>
    </source>
</reference>
<gene>
    <name evidence="1" type="ORF">D9756_009111</name>
</gene>
<dbReference type="GO" id="GO:0008168">
    <property type="term" value="F:methyltransferase activity"/>
    <property type="evidence" value="ECO:0007669"/>
    <property type="project" value="TreeGrafter"/>
</dbReference>
<dbReference type="PANTHER" id="PTHR43591:SF24">
    <property type="entry name" value="2-METHOXY-6-POLYPRENYL-1,4-BENZOQUINOL METHYLASE, MITOCHONDRIAL"/>
    <property type="match status" value="1"/>
</dbReference>
<proteinExistence type="predicted"/>
<evidence type="ECO:0000313" key="2">
    <source>
        <dbReference type="Proteomes" id="UP000559027"/>
    </source>
</evidence>
<keyword evidence="2" id="KW-1185">Reference proteome</keyword>
<dbReference type="AlphaFoldDB" id="A0A8H5CZJ8"/>
<organism evidence="1 2">
    <name type="scientific">Leucocoprinus leucothites</name>
    <dbReference type="NCBI Taxonomy" id="201217"/>
    <lineage>
        <taxon>Eukaryota</taxon>
        <taxon>Fungi</taxon>
        <taxon>Dikarya</taxon>
        <taxon>Basidiomycota</taxon>
        <taxon>Agaricomycotina</taxon>
        <taxon>Agaricomycetes</taxon>
        <taxon>Agaricomycetidae</taxon>
        <taxon>Agaricales</taxon>
        <taxon>Agaricineae</taxon>
        <taxon>Agaricaceae</taxon>
        <taxon>Leucocoprinus</taxon>
    </lineage>
</organism>
<accession>A0A8H5CZJ8</accession>
<dbReference type="Gene3D" id="3.40.50.150">
    <property type="entry name" value="Vaccinia Virus protein VP39"/>
    <property type="match status" value="1"/>
</dbReference>
<dbReference type="EMBL" id="JAACJO010000015">
    <property type="protein sequence ID" value="KAF5350011.1"/>
    <property type="molecule type" value="Genomic_DNA"/>
</dbReference>
<dbReference type="SUPFAM" id="SSF53335">
    <property type="entry name" value="S-adenosyl-L-methionine-dependent methyltransferases"/>
    <property type="match status" value="1"/>
</dbReference>
<comment type="caution">
    <text evidence="1">The sequence shown here is derived from an EMBL/GenBank/DDBJ whole genome shotgun (WGS) entry which is preliminary data.</text>
</comment>
<protein>
    <recommendedName>
        <fullName evidence="3">S-adenosyl-L-methionine-dependent methyltransferase</fullName>
    </recommendedName>
</protein>
<dbReference type="InterPro" id="IPR029063">
    <property type="entry name" value="SAM-dependent_MTases_sf"/>
</dbReference>
<dbReference type="OrthoDB" id="506498at2759"/>
<evidence type="ECO:0008006" key="3">
    <source>
        <dbReference type="Google" id="ProtNLM"/>
    </source>
</evidence>
<dbReference type="Pfam" id="PF13489">
    <property type="entry name" value="Methyltransf_23"/>
    <property type="match status" value="1"/>
</dbReference>
<dbReference type="CDD" id="cd02440">
    <property type="entry name" value="AdoMet_MTases"/>
    <property type="match status" value="1"/>
</dbReference>